<organism evidence="1 2">
    <name type="scientific">Streptomyces ruber</name>
    <dbReference type="NCBI Taxonomy" id="83378"/>
    <lineage>
        <taxon>Bacteria</taxon>
        <taxon>Bacillati</taxon>
        <taxon>Actinomycetota</taxon>
        <taxon>Actinomycetes</taxon>
        <taxon>Kitasatosporales</taxon>
        <taxon>Streptomycetaceae</taxon>
        <taxon>Streptomyces</taxon>
    </lineage>
</organism>
<evidence type="ECO:0000313" key="1">
    <source>
        <dbReference type="EMBL" id="GGQ89039.1"/>
    </source>
</evidence>
<reference evidence="1" key="2">
    <citation type="submission" date="2020-09" db="EMBL/GenBank/DDBJ databases">
        <authorList>
            <person name="Sun Q."/>
            <person name="Ohkuma M."/>
        </authorList>
    </citation>
    <scope>NUCLEOTIDE SEQUENCE</scope>
    <source>
        <strain evidence="1">JCM 3131</strain>
    </source>
</reference>
<gene>
    <name evidence="1" type="ORF">GCM10010145_68240</name>
</gene>
<comment type="caution">
    <text evidence="1">The sequence shown here is derived from an EMBL/GenBank/DDBJ whole genome shotgun (WGS) entry which is preliminary data.</text>
</comment>
<reference evidence="1" key="1">
    <citation type="journal article" date="2014" name="Int. J. Syst. Evol. Microbiol.">
        <title>Complete genome sequence of Corynebacterium casei LMG S-19264T (=DSM 44701T), isolated from a smear-ripened cheese.</title>
        <authorList>
            <consortium name="US DOE Joint Genome Institute (JGI-PGF)"/>
            <person name="Walter F."/>
            <person name="Albersmeier A."/>
            <person name="Kalinowski J."/>
            <person name="Ruckert C."/>
        </authorList>
    </citation>
    <scope>NUCLEOTIDE SEQUENCE</scope>
    <source>
        <strain evidence="1">JCM 3131</strain>
    </source>
</reference>
<dbReference type="RefSeq" id="WP_189220755.1">
    <property type="nucleotide sequence ID" value="NZ_BMQK01000030.1"/>
</dbReference>
<proteinExistence type="predicted"/>
<dbReference type="InterPro" id="IPR047880">
    <property type="entry name" value="MafI-like"/>
</dbReference>
<name>A0A918EY27_9ACTN</name>
<sequence>MITDVRDLLSHGEEGSAFDTACSWIHEDALPITRHSHAGLVAPADEMGTPRSVQRLDELLID</sequence>
<dbReference type="EMBL" id="BMQK01000030">
    <property type="protein sequence ID" value="GGQ89039.1"/>
    <property type="molecule type" value="Genomic_DNA"/>
</dbReference>
<dbReference type="NCBIfam" id="NF033691">
    <property type="entry name" value="immunity_MafI"/>
    <property type="match status" value="1"/>
</dbReference>
<dbReference type="Proteomes" id="UP000620156">
    <property type="component" value="Unassembled WGS sequence"/>
</dbReference>
<accession>A0A918EY27</accession>
<protein>
    <submittedName>
        <fullName evidence="1">Uncharacterized protein</fullName>
    </submittedName>
</protein>
<dbReference type="AlphaFoldDB" id="A0A918EY27"/>
<evidence type="ECO:0000313" key="2">
    <source>
        <dbReference type="Proteomes" id="UP000620156"/>
    </source>
</evidence>
<keyword evidence="2" id="KW-1185">Reference proteome</keyword>